<dbReference type="Proteomes" id="UP000662857">
    <property type="component" value="Chromosome"/>
</dbReference>
<gene>
    <name evidence="2" type="ORF">JQS43_07575</name>
</gene>
<evidence type="ECO:0000313" key="2">
    <source>
        <dbReference type="EMBL" id="QSB16152.1"/>
    </source>
</evidence>
<evidence type="ECO:0000313" key="3">
    <source>
        <dbReference type="Proteomes" id="UP000662857"/>
    </source>
</evidence>
<dbReference type="KEGG" id="nhy:JQS43_07575"/>
<dbReference type="Pfam" id="PF09664">
    <property type="entry name" value="DUF2399"/>
    <property type="match status" value="1"/>
</dbReference>
<feature type="domain" description="DUF2399" evidence="1">
    <location>
        <begin position="2"/>
        <end position="31"/>
    </location>
</feature>
<organism evidence="2 3">
    <name type="scientific">Natronosporangium hydrolyticum</name>
    <dbReference type="NCBI Taxonomy" id="2811111"/>
    <lineage>
        <taxon>Bacteria</taxon>
        <taxon>Bacillati</taxon>
        <taxon>Actinomycetota</taxon>
        <taxon>Actinomycetes</taxon>
        <taxon>Micromonosporales</taxon>
        <taxon>Micromonosporaceae</taxon>
        <taxon>Natronosporangium</taxon>
    </lineage>
</organism>
<protein>
    <submittedName>
        <fullName evidence="2">DUF2399 domain-containing protein</fullName>
    </submittedName>
</protein>
<dbReference type="RefSeq" id="WP_338037159.1">
    <property type="nucleotide sequence ID" value="NZ_CP070499.1"/>
</dbReference>
<proteinExistence type="predicted"/>
<dbReference type="AlphaFoldDB" id="A0A895YJE0"/>
<reference evidence="2" key="1">
    <citation type="submission" date="2021-02" db="EMBL/GenBank/DDBJ databases">
        <title>Natrosporangium hydrolyticum gen. nov., sp. nov, a haloalkaliphilic actinobacterium from a soda solonchak soil.</title>
        <authorList>
            <person name="Sorokin D.Y."/>
            <person name="Khijniak T.V."/>
            <person name="Zakharycheva A.P."/>
            <person name="Boueva O.V."/>
            <person name="Ariskina E.V."/>
            <person name="Hahnke R.L."/>
            <person name="Bunk B."/>
            <person name="Sproer C."/>
            <person name="Schumann P."/>
            <person name="Evtushenko L.I."/>
            <person name="Kublanov I.V."/>
        </authorList>
    </citation>
    <scope>NUCLEOTIDE SEQUENCE</scope>
    <source>
        <strain evidence="2">DSM 106523</strain>
    </source>
</reference>
<sequence>MPWDLELAEALRTSGLAVPEERVVELLFADLAGTA</sequence>
<evidence type="ECO:0000259" key="1">
    <source>
        <dbReference type="Pfam" id="PF09664"/>
    </source>
</evidence>
<keyword evidence="3" id="KW-1185">Reference proteome</keyword>
<dbReference type="InterPro" id="IPR024465">
    <property type="entry name" value="DUF2399"/>
</dbReference>
<dbReference type="EMBL" id="CP070499">
    <property type="protein sequence ID" value="QSB16152.1"/>
    <property type="molecule type" value="Genomic_DNA"/>
</dbReference>
<accession>A0A895YJE0</accession>
<name>A0A895YJE0_9ACTN</name>